<dbReference type="Proteomes" id="UP001500751">
    <property type="component" value="Unassembled WGS sequence"/>
</dbReference>
<accession>A0ABP5FY45</accession>
<dbReference type="PANTHER" id="PTHR33495">
    <property type="entry name" value="ANTI-SIGMA FACTOR ANTAGONIST TM_1081-RELATED-RELATED"/>
    <property type="match status" value="1"/>
</dbReference>
<dbReference type="RefSeq" id="WP_344667314.1">
    <property type="nucleotide sequence ID" value="NZ_BAAAQN010000023.1"/>
</dbReference>
<dbReference type="EMBL" id="BAAAQN010000023">
    <property type="protein sequence ID" value="GAA2036557.1"/>
    <property type="molecule type" value="Genomic_DNA"/>
</dbReference>
<evidence type="ECO:0000256" key="2">
    <source>
        <dbReference type="RuleBase" id="RU003749"/>
    </source>
</evidence>
<dbReference type="InterPro" id="IPR058548">
    <property type="entry name" value="MlaB-like_STAS"/>
</dbReference>
<dbReference type="CDD" id="cd07043">
    <property type="entry name" value="STAS_anti-anti-sigma_factors"/>
    <property type="match status" value="1"/>
</dbReference>
<dbReference type="InterPro" id="IPR036513">
    <property type="entry name" value="STAS_dom_sf"/>
</dbReference>
<feature type="domain" description="STAS" evidence="3">
    <location>
        <begin position="4"/>
        <end position="106"/>
    </location>
</feature>
<dbReference type="PANTHER" id="PTHR33495:SF2">
    <property type="entry name" value="ANTI-SIGMA FACTOR ANTAGONIST TM_1081-RELATED"/>
    <property type="match status" value="1"/>
</dbReference>
<evidence type="ECO:0000313" key="5">
    <source>
        <dbReference type="Proteomes" id="UP001500751"/>
    </source>
</evidence>
<dbReference type="PROSITE" id="PS50801">
    <property type="entry name" value="STAS"/>
    <property type="match status" value="1"/>
</dbReference>
<evidence type="ECO:0000313" key="4">
    <source>
        <dbReference type="EMBL" id="GAA2036557.1"/>
    </source>
</evidence>
<organism evidence="4 5">
    <name type="scientific">Catenulispora yoronensis</name>
    <dbReference type="NCBI Taxonomy" id="450799"/>
    <lineage>
        <taxon>Bacteria</taxon>
        <taxon>Bacillati</taxon>
        <taxon>Actinomycetota</taxon>
        <taxon>Actinomycetes</taxon>
        <taxon>Catenulisporales</taxon>
        <taxon>Catenulisporaceae</taxon>
        <taxon>Catenulispora</taxon>
    </lineage>
</organism>
<dbReference type="Gene3D" id="3.30.750.24">
    <property type="entry name" value="STAS domain"/>
    <property type="match status" value="1"/>
</dbReference>
<gene>
    <name evidence="4" type="ORF">GCM10009839_41920</name>
</gene>
<evidence type="ECO:0000259" key="3">
    <source>
        <dbReference type="PROSITE" id="PS50801"/>
    </source>
</evidence>
<comment type="caution">
    <text evidence="4">The sequence shown here is derived from an EMBL/GenBank/DDBJ whole genome shotgun (WGS) entry which is preliminary data.</text>
</comment>
<proteinExistence type="inferred from homology"/>
<sequence>MTNFTHTVTDQGDHVLLVLAGDLDFAAHGTLATQISTLLAVGRGVVVDCSGVTFLDSMGLRALIEGVRTAAVAGLGFELAEPSQPVLRVLELSGTEELFRIRGPQA</sequence>
<evidence type="ECO:0000256" key="1">
    <source>
        <dbReference type="ARBA" id="ARBA00009013"/>
    </source>
</evidence>
<comment type="similarity">
    <text evidence="1 2">Belongs to the anti-sigma-factor antagonist family.</text>
</comment>
<dbReference type="InterPro" id="IPR003658">
    <property type="entry name" value="Anti-sigma_ant"/>
</dbReference>
<dbReference type="Pfam" id="PF13466">
    <property type="entry name" value="STAS_2"/>
    <property type="match status" value="1"/>
</dbReference>
<dbReference type="SUPFAM" id="SSF52091">
    <property type="entry name" value="SpoIIaa-like"/>
    <property type="match status" value="1"/>
</dbReference>
<dbReference type="NCBIfam" id="TIGR00377">
    <property type="entry name" value="ant_ant_sig"/>
    <property type="match status" value="1"/>
</dbReference>
<protein>
    <recommendedName>
        <fullName evidence="2">Anti-sigma factor antagonist</fullName>
    </recommendedName>
</protein>
<keyword evidence="5" id="KW-1185">Reference proteome</keyword>
<name>A0ABP5FY45_9ACTN</name>
<dbReference type="InterPro" id="IPR002645">
    <property type="entry name" value="STAS_dom"/>
</dbReference>
<reference evidence="5" key="1">
    <citation type="journal article" date="2019" name="Int. J. Syst. Evol. Microbiol.">
        <title>The Global Catalogue of Microorganisms (GCM) 10K type strain sequencing project: providing services to taxonomists for standard genome sequencing and annotation.</title>
        <authorList>
            <consortium name="The Broad Institute Genomics Platform"/>
            <consortium name="The Broad Institute Genome Sequencing Center for Infectious Disease"/>
            <person name="Wu L."/>
            <person name="Ma J."/>
        </authorList>
    </citation>
    <scope>NUCLEOTIDE SEQUENCE [LARGE SCALE GENOMIC DNA]</scope>
    <source>
        <strain evidence="5">JCM 16014</strain>
    </source>
</reference>